<dbReference type="PANTHER" id="PTHR46033:SF8">
    <property type="entry name" value="PROTEIN MAINTENANCE OF MERISTEMS-LIKE"/>
    <property type="match status" value="1"/>
</dbReference>
<evidence type="ECO:0000313" key="2">
    <source>
        <dbReference type="EMBL" id="RYR52798.1"/>
    </source>
</evidence>
<feature type="domain" description="Aminotransferase-like plant mobile" evidence="1">
    <location>
        <begin position="6"/>
        <end position="86"/>
    </location>
</feature>
<comment type="caution">
    <text evidence="2">The sequence shown here is derived from an EMBL/GenBank/DDBJ whole genome shotgun (WGS) entry which is preliminary data.</text>
</comment>
<accession>A0A445CPG3</accession>
<dbReference type="Pfam" id="PF10536">
    <property type="entry name" value="PMD"/>
    <property type="match status" value="1"/>
</dbReference>
<protein>
    <recommendedName>
        <fullName evidence="1">Aminotransferase-like plant mobile domain-containing protein</fullName>
    </recommendedName>
</protein>
<dbReference type="EMBL" id="SDMP01000006">
    <property type="protein sequence ID" value="RYR52798.1"/>
    <property type="molecule type" value="Genomic_DNA"/>
</dbReference>
<proteinExistence type="predicted"/>
<gene>
    <name evidence="2" type="ORF">Ahy_A06g027667</name>
</gene>
<name>A0A445CPG3_ARAHY</name>
<dbReference type="InterPro" id="IPR019557">
    <property type="entry name" value="AminoTfrase-like_pln_mobile"/>
</dbReference>
<dbReference type="PANTHER" id="PTHR46033">
    <property type="entry name" value="PROTEIN MAIN-LIKE 2"/>
    <property type="match status" value="1"/>
</dbReference>
<dbReference type="Proteomes" id="UP000289738">
    <property type="component" value="Chromosome A06"/>
</dbReference>
<reference evidence="2 3" key="1">
    <citation type="submission" date="2019-01" db="EMBL/GenBank/DDBJ databases">
        <title>Sequencing of cultivated peanut Arachis hypogaea provides insights into genome evolution and oil improvement.</title>
        <authorList>
            <person name="Chen X."/>
        </authorList>
    </citation>
    <scope>NUCLEOTIDE SEQUENCE [LARGE SCALE GENOMIC DNA]</scope>
    <source>
        <strain evidence="3">cv. Fuhuasheng</strain>
        <tissue evidence="2">Leaves</tissue>
    </source>
</reference>
<dbReference type="InterPro" id="IPR044824">
    <property type="entry name" value="MAIN-like"/>
</dbReference>
<keyword evidence="3" id="KW-1185">Reference proteome</keyword>
<organism evidence="2 3">
    <name type="scientific">Arachis hypogaea</name>
    <name type="common">Peanut</name>
    <dbReference type="NCBI Taxonomy" id="3818"/>
    <lineage>
        <taxon>Eukaryota</taxon>
        <taxon>Viridiplantae</taxon>
        <taxon>Streptophyta</taxon>
        <taxon>Embryophyta</taxon>
        <taxon>Tracheophyta</taxon>
        <taxon>Spermatophyta</taxon>
        <taxon>Magnoliopsida</taxon>
        <taxon>eudicotyledons</taxon>
        <taxon>Gunneridae</taxon>
        <taxon>Pentapetalae</taxon>
        <taxon>rosids</taxon>
        <taxon>fabids</taxon>
        <taxon>Fabales</taxon>
        <taxon>Fabaceae</taxon>
        <taxon>Papilionoideae</taxon>
        <taxon>50 kb inversion clade</taxon>
        <taxon>dalbergioids sensu lato</taxon>
        <taxon>Dalbergieae</taxon>
        <taxon>Pterocarpus clade</taxon>
        <taxon>Arachis</taxon>
    </lineage>
</organism>
<dbReference type="AlphaFoldDB" id="A0A445CPG3"/>
<evidence type="ECO:0000313" key="3">
    <source>
        <dbReference type="Proteomes" id="UP000289738"/>
    </source>
</evidence>
<dbReference type="GO" id="GO:0010073">
    <property type="term" value="P:meristem maintenance"/>
    <property type="evidence" value="ECO:0007669"/>
    <property type="project" value="InterPro"/>
</dbReference>
<evidence type="ECO:0000259" key="1">
    <source>
        <dbReference type="Pfam" id="PF10536"/>
    </source>
</evidence>
<sequence length="106" mass="12465">MVWFAWFQNKFRALPPNASEHTIQIYARDYIMMLLSTTLFVDKFGARVHLRWLPYVADFDGFGKYSWGSATLSWLYRCLCRVANQNTFIETDASVMINDRIDAHMT</sequence>